<dbReference type="GO" id="GO:0006271">
    <property type="term" value="P:DNA strand elongation involved in DNA replication"/>
    <property type="evidence" value="ECO:0007669"/>
    <property type="project" value="TreeGrafter"/>
</dbReference>
<feature type="domain" description="DNA polymerase III beta sliding clamp C-terminal" evidence="13">
    <location>
        <begin position="249"/>
        <end position="363"/>
    </location>
</feature>
<dbReference type="CDD" id="cd00140">
    <property type="entry name" value="beta_clamp"/>
    <property type="match status" value="1"/>
</dbReference>
<dbReference type="Gene3D" id="3.70.10.10">
    <property type="match status" value="1"/>
</dbReference>
<dbReference type="PIRSF" id="PIRSF000804">
    <property type="entry name" value="DNA_pol_III_b"/>
    <property type="match status" value="1"/>
</dbReference>
<keyword evidence="7 10" id="KW-0235">DNA replication</keyword>
<feature type="domain" description="DNA polymerase III beta sliding clamp central" evidence="12">
    <location>
        <begin position="133"/>
        <end position="245"/>
    </location>
</feature>
<protein>
    <recommendedName>
        <fullName evidence="3 10">Beta sliding clamp</fullName>
    </recommendedName>
</protein>
<reference evidence="14 15" key="1">
    <citation type="submission" date="2018-05" db="EMBL/GenBank/DDBJ databases">
        <title>Genomic Encyclopedia of Type Strains, Phase IV (KMG-IV): sequencing the most valuable type-strain genomes for metagenomic binning, comparative biology and taxonomic classification.</title>
        <authorList>
            <person name="Goeker M."/>
        </authorList>
    </citation>
    <scope>NUCLEOTIDE SEQUENCE [LARGE SCALE GENOMIC DNA]</scope>
    <source>
        <strain evidence="14 15">DSM 28579</strain>
    </source>
</reference>
<keyword evidence="15" id="KW-1185">Reference proteome</keyword>
<evidence type="ECO:0000256" key="5">
    <source>
        <dbReference type="ARBA" id="ARBA00022679"/>
    </source>
</evidence>
<accession>A0A7L4USN7</accession>
<organism evidence="14 15">
    <name type="scientific">Balneicella halophila</name>
    <dbReference type="NCBI Taxonomy" id="1537566"/>
    <lineage>
        <taxon>Bacteria</taxon>
        <taxon>Pseudomonadati</taxon>
        <taxon>Bacteroidota</taxon>
        <taxon>Bacteroidia</taxon>
        <taxon>Bacteroidales</taxon>
        <taxon>Balneicellaceae</taxon>
        <taxon>Balneicella</taxon>
    </lineage>
</organism>
<dbReference type="InterPro" id="IPR022634">
    <property type="entry name" value="DNA_polIII_beta_N"/>
</dbReference>
<proteinExistence type="inferred from homology"/>
<evidence type="ECO:0000259" key="13">
    <source>
        <dbReference type="Pfam" id="PF02768"/>
    </source>
</evidence>
<evidence type="ECO:0000256" key="7">
    <source>
        <dbReference type="ARBA" id="ARBA00022705"/>
    </source>
</evidence>
<dbReference type="EMBL" id="QENZ01000003">
    <property type="protein sequence ID" value="PVX52461.1"/>
    <property type="molecule type" value="Genomic_DNA"/>
</dbReference>
<evidence type="ECO:0000313" key="14">
    <source>
        <dbReference type="EMBL" id="PVX52461.1"/>
    </source>
</evidence>
<evidence type="ECO:0000256" key="3">
    <source>
        <dbReference type="ARBA" id="ARBA00021035"/>
    </source>
</evidence>
<dbReference type="PANTHER" id="PTHR30478:SF0">
    <property type="entry name" value="BETA SLIDING CLAMP"/>
    <property type="match status" value="1"/>
</dbReference>
<dbReference type="GO" id="GO:0008408">
    <property type="term" value="F:3'-5' exonuclease activity"/>
    <property type="evidence" value="ECO:0007669"/>
    <property type="project" value="InterPro"/>
</dbReference>
<comment type="subcellular location">
    <subcellularLocation>
        <location evidence="1 10">Cytoplasm</location>
    </subcellularLocation>
</comment>
<keyword evidence="8 10" id="KW-0239">DNA-directed DNA polymerase</keyword>
<dbReference type="InterPro" id="IPR022635">
    <property type="entry name" value="DNA_polIII_beta_C"/>
</dbReference>
<evidence type="ECO:0000256" key="4">
    <source>
        <dbReference type="ARBA" id="ARBA00022490"/>
    </source>
</evidence>
<dbReference type="InterPro" id="IPR022637">
    <property type="entry name" value="DNA_polIII_beta_cen"/>
</dbReference>
<dbReference type="Proteomes" id="UP000251835">
    <property type="component" value="Unassembled WGS sequence"/>
</dbReference>
<dbReference type="InterPro" id="IPR046938">
    <property type="entry name" value="DNA_clamp_sf"/>
</dbReference>
<dbReference type="GO" id="GO:0003887">
    <property type="term" value="F:DNA-directed DNA polymerase activity"/>
    <property type="evidence" value="ECO:0007669"/>
    <property type="project" value="UniProtKB-UniRule"/>
</dbReference>
<dbReference type="Pfam" id="PF02767">
    <property type="entry name" value="DNA_pol3_beta_2"/>
    <property type="match status" value="1"/>
</dbReference>
<evidence type="ECO:0000313" key="15">
    <source>
        <dbReference type="Proteomes" id="UP000251835"/>
    </source>
</evidence>
<evidence type="ECO:0000259" key="12">
    <source>
        <dbReference type="Pfam" id="PF02767"/>
    </source>
</evidence>
<dbReference type="GO" id="GO:0009360">
    <property type="term" value="C:DNA polymerase III complex"/>
    <property type="evidence" value="ECO:0007669"/>
    <property type="project" value="InterPro"/>
</dbReference>
<feature type="domain" description="DNA polymerase III beta sliding clamp N-terminal" evidence="11">
    <location>
        <begin position="1"/>
        <end position="121"/>
    </location>
</feature>
<evidence type="ECO:0000256" key="1">
    <source>
        <dbReference type="ARBA" id="ARBA00004496"/>
    </source>
</evidence>
<evidence type="ECO:0000256" key="9">
    <source>
        <dbReference type="ARBA" id="ARBA00023125"/>
    </source>
</evidence>
<dbReference type="GO" id="GO:0003677">
    <property type="term" value="F:DNA binding"/>
    <property type="evidence" value="ECO:0007669"/>
    <property type="project" value="UniProtKB-UniRule"/>
</dbReference>
<dbReference type="Pfam" id="PF02768">
    <property type="entry name" value="DNA_pol3_beta_3"/>
    <property type="match status" value="1"/>
</dbReference>
<comment type="caution">
    <text evidence="14">The sequence shown here is derived from an EMBL/GenBank/DDBJ whole genome shotgun (WGS) entry which is preliminary data.</text>
</comment>
<dbReference type="SMART" id="SM00480">
    <property type="entry name" value="POL3Bc"/>
    <property type="match status" value="1"/>
</dbReference>
<dbReference type="OrthoDB" id="8421503at2"/>
<dbReference type="SUPFAM" id="SSF55979">
    <property type="entry name" value="DNA clamp"/>
    <property type="match status" value="3"/>
</dbReference>
<dbReference type="NCBIfam" id="TIGR00663">
    <property type="entry name" value="dnan"/>
    <property type="match status" value="1"/>
</dbReference>
<sequence length="376" mass="41799">MKFIVKSSDLLQHLLAVGRVINTKNTLPILDNFLFEIEGEELTITASDLETTLQTKLMLSNSTANGRIALQAKLLTETLKEFPEQPLTFDIDDETLSVKIFSDKGEFSIMGQNGDEYPALPVRDSESLCKLTISPQAFLSGISKTLFATADDELRPVMNGIYIEMSPENVTFVASDAHKLVRYRRMDAHSEADAAFILPKKPAGLLKNILSKQEEDIVLEFDNQNAFVNLTDYKLVCRLIEGSYPRYASVIPTNNENKMTIDRLELHNTLKRVSVFSNPATNLIRMSIDGNELSVSAQDLDYSISAHETIPCEYNGTPIEIGFKSVFLLEILSNMSATDVVVELSDGARAGLFLPQEEATANEDTLMLLMPMMLNA</sequence>
<dbReference type="Pfam" id="PF00712">
    <property type="entry name" value="DNA_pol3_beta"/>
    <property type="match status" value="1"/>
</dbReference>
<dbReference type="Gene3D" id="3.10.150.10">
    <property type="entry name" value="DNA Polymerase III, subunit A, domain 2"/>
    <property type="match status" value="1"/>
</dbReference>
<evidence type="ECO:0000256" key="8">
    <source>
        <dbReference type="ARBA" id="ARBA00022932"/>
    </source>
</evidence>
<dbReference type="AlphaFoldDB" id="A0A7L4USN7"/>
<dbReference type="GO" id="GO:0005737">
    <property type="term" value="C:cytoplasm"/>
    <property type="evidence" value="ECO:0007669"/>
    <property type="project" value="UniProtKB-SubCell"/>
</dbReference>
<dbReference type="RefSeq" id="WP_116495990.1">
    <property type="nucleotide sequence ID" value="NZ_QENZ01000003.1"/>
</dbReference>
<comment type="function">
    <text evidence="10">Confers DNA tethering and processivity to DNA polymerases and other proteins. Acts as a clamp, forming a ring around DNA (a reaction catalyzed by the clamp-loading complex) which diffuses in an ATP-independent manner freely and bidirectionally along dsDNA. Initially characterized for its ability to contact the catalytic subunit of DNA polymerase III (Pol III), a complex, multichain enzyme responsible for most of the replicative synthesis in bacteria; Pol III exhibits 3'-5' exonuclease proofreading activity. The beta chain is required for initiation of replication as well as for processivity of DNA replication.</text>
</comment>
<gene>
    <name evidence="14" type="ORF">C7377_0778</name>
</gene>
<evidence type="ECO:0000259" key="11">
    <source>
        <dbReference type="Pfam" id="PF00712"/>
    </source>
</evidence>
<keyword evidence="4 10" id="KW-0963">Cytoplasm</keyword>
<keyword evidence="9" id="KW-0238">DNA-binding</keyword>
<evidence type="ECO:0000256" key="10">
    <source>
        <dbReference type="PIRNR" id="PIRNR000804"/>
    </source>
</evidence>
<dbReference type="PANTHER" id="PTHR30478">
    <property type="entry name" value="DNA POLYMERASE III SUBUNIT BETA"/>
    <property type="match status" value="1"/>
</dbReference>
<comment type="similarity">
    <text evidence="2 10">Belongs to the beta sliding clamp family.</text>
</comment>
<dbReference type="InterPro" id="IPR001001">
    <property type="entry name" value="DNA_polIII_beta"/>
</dbReference>
<evidence type="ECO:0000256" key="2">
    <source>
        <dbReference type="ARBA" id="ARBA00010752"/>
    </source>
</evidence>
<name>A0A7L4USN7_BALHA</name>
<keyword evidence="5 10" id="KW-0808">Transferase</keyword>
<evidence type="ECO:0000256" key="6">
    <source>
        <dbReference type="ARBA" id="ARBA00022695"/>
    </source>
</evidence>
<comment type="subunit">
    <text evidence="10">Forms a ring-shaped head-to-tail homodimer around DNA.</text>
</comment>
<keyword evidence="6 10" id="KW-0548">Nucleotidyltransferase</keyword>